<keyword evidence="2" id="KW-1185">Reference proteome</keyword>
<organism evidence="1 2">
    <name type="scientific">Segatella buccae ATCC 33574</name>
    <dbReference type="NCBI Taxonomy" id="873513"/>
    <lineage>
        <taxon>Bacteria</taxon>
        <taxon>Pseudomonadati</taxon>
        <taxon>Bacteroidota</taxon>
        <taxon>Bacteroidia</taxon>
        <taxon>Bacteroidales</taxon>
        <taxon>Prevotellaceae</taxon>
        <taxon>Segatella</taxon>
    </lineage>
</organism>
<reference evidence="1 2" key="1">
    <citation type="submission" date="2010-10" db="EMBL/GenBank/DDBJ databases">
        <authorList>
            <person name="Muzny D."/>
            <person name="Qin X."/>
            <person name="Deng J."/>
            <person name="Jiang H."/>
            <person name="Liu Y."/>
            <person name="Qu J."/>
            <person name="Song X.-Z."/>
            <person name="Zhang L."/>
            <person name="Thornton R."/>
            <person name="Coyle M."/>
            <person name="Francisco L."/>
            <person name="Jackson L."/>
            <person name="Javaid M."/>
            <person name="Korchina V."/>
            <person name="Kovar C."/>
            <person name="Mata R."/>
            <person name="Mathew T."/>
            <person name="Ngo R."/>
            <person name="Nguyen L."/>
            <person name="Nguyen N."/>
            <person name="Okwuonu G."/>
            <person name="Ongeri F."/>
            <person name="Pham C."/>
            <person name="Simmons D."/>
            <person name="Wilczek-Boney K."/>
            <person name="Hale W."/>
            <person name="Jakkamsetti A."/>
            <person name="Pham P."/>
            <person name="Ruth R."/>
            <person name="San Lucas F."/>
            <person name="Warren J."/>
            <person name="Zhang J."/>
            <person name="Zhao Z."/>
            <person name="Zhou C."/>
            <person name="Zhu D."/>
            <person name="Lee S."/>
            <person name="Bess C."/>
            <person name="Blankenburg K."/>
            <person name="Forbes L."/>
            <person name="Fu Q."/>
            <person name="Gubbala S."/>
            <person name="Hirani K."/>
            <person name="Jayaseelan J.C."/>
            <person name="Lara F."/>
            <person name="Munidasa M."/>
            <person name="Palculict T."/>
            <person name="Patil S."/>
            <person name="Pu L.-L."/>
            <person name="Saada N."/>
            <person name="Tang L."/>
            <person name="Weissenberger G."/>
            <person name="Zhu Y."/>
            <person name="Hemphill L."/>
            <person name="Shang Y."/>
            <person name="Youmans B."/>
            <person name="Ayvaz T."/>
            <person name="Ross M."/>
            <person name="Santibanez J."/>
            <person name="Aqrawi P."/>
            <person name="Gross S."/>
            <person name="Joshi V."/>
            <person name="Fowler G."/>
            <person name="Nazareth L."/>
            <person name="Reid J."/>
            <person name="Worley K."/>
            <person name="Petrosino J."/>
            <person name="Highlander S."/>
            <person name="Gibbs R."/>
        </authorList>
    </citation>
    <scope>NUCLEOTIDE SEQUENCE [LARGE SCALE GENOMIC DNA]</scope>
    <source>
        <strain evidence="1 2">ATCC 33574</strain>
    </source>
</reference>
<dbReference type="Proteomes" id="UP000003112">
    <property type="component" value="Unassembled WGS sequence"/>
</dbReference>
<name>E6K8L0_9BACT</name>
<accession>E6K8L0</accession>
<dbReference type="HOGENOM" id="CLU_3010426_0_0_10"/>
<dbReference type="EMBL" id="AEPD01000029">
    <property type="protein sequence ID" value="EFU30170.1"/>
    <property type="molecule type" value="Genomic_DNA"/>
</dbReference>
<gene>
    <name evidence="1" type="ORF">HMPREF6485_1947</name>
</gene>
<dbReference type="AlphaFoldDB" id="E6K8L0"/>
<sequence length="56" mass="6489">MQLVFIYRILLSFISRESSGLFPNTCLLFIIMPIITKRGLENILLLVESGIFQISW</sequence>
<proteinExistence type="predicted"/>
<comment type="caution">
    <text evidence="1">The sequence shown here is derived from an EMBL/GenBank/DDBJ whole genome shotgun (WGS) entry which is preliminary data.</text>
</comment>
<evidence type="ECO:0000313" key="2">
    <source>
        <dbReference type="Proteomes" id="UP000003112"/>
    </source>
</evidence>
<evidence type="ECO:0000313" key="1">
    <source>
        <dbReference type="EMBL" id="EFU30170.1"/>
    </source>
</evidence>
<dbReference type="STRING" id="873513.HMPREF6485_1947"/>
<protein>
    <submittedName>
        <fullName evidence="1">Uncharacterized protein</fullName>
    </submittedName>
</protein>